<evidence type="ECO:0000259" key="3">
    <source>
        <dbReference type="PROSITE" id="PS50110"/>
    </source>
</evidence>
<keyword evidence="1" id="KW-0597">Phosphoprotein</keyword>
<evidence type="ECO:0000256" key="2">
    <source>
        <dbReference type="PROSITE-ProRule" id="PRU00169"/>
    </source>
</evidence>
<dbReference type="InterPro" id="IPR050595">
    <property type="entry name" value="Bact_response_regulator"/>
</dbReference>
<evidence type="ECO:0000313" key="4">
    <source>
        <dbReference type="EMBL" id="SLM48135.1"/>
    </source>
</evidence>
<dbReference type="SUPFAM" id="SSF52172">
    <property type="entry name" value="CheY-like"/>
    <property type="match status" value="1"/>
</dbReference>
<dbReference type="InterPro" id="IPR011006">
    <property type="entry name" value="CheY-like_superfamily"/>
</dbReference>
<evidence type="ECO:0000256" key="1">
    <source>
        <dbReference type="ARBA" id="ARBA00022553"/>
    </source>
</evidence>
<dbReference type="CDD" id="cd17535">
    <property type="entry name" value="REC_NarL-like"/>
    <property type="match status" value="1"/>
</dbReference>
<dbReference type="KEGG" id="nja:NSJP_1963"/>
<comment type="caution">
    <text evidence="2">Lacks conserved residue(s) required for the propagation of feature annotation.</text>
</comment>
<proteinExistence type="predicted"/>
<dbReference type="PANTHER" id="PTHR44591:SF3">
    <property type="entry name" value="RESPONSE REGULATORY DOMAIN-CONTAINING PROTEIN"/>
    <property type="match status" value="1"/>
</dbReference>
<sequence length="144" mass="15699">MSEGIDSFPPSTTILLIDGNKTDRTYWATRIRQDAPDYVVLEAEDGETGLSLCNSRRVDCVVLELDLPDMSGFQVLVQLVPRVRYPRIAVIVLSRLIHTSLAQLARTNGAQAYLTKSRISGDDLIGAIRKALAVVSPGSKDASL</sequence>
<organism evidence="4 5">
    <name type="scientific">Nitrospira japonica</name>
    <dbReference type="NCBI Taxonomy" id="1325564"/>
    <lineage>
        <taxon>Bacteria</taxon>
        <taxon>Pseudomonadati</taxon>
        <taxon>Nitrospirota</taxon>
        <taxon>Nitrospiria</taxon>
        <taxon>Nitrospirales</taxon>
        <taxon>Nitrospiraceae</taxon>
        <taxon>Nitrospira</taxon>
    </lineage>
</organism>
<gene>
    <name evidence="4" type="ORF">NSJP_1963</name>
</gene>
<dbReference type="Pfam" id="PF00072">
    <property type="entry name" value="Response_reg"/>
    <property type="match status" value="1"/>
</dbReference>
<dbReference type="Proteomes" id="UP000192042">
    <property type="component" value="Chromosome I"/>
</dbReference>
<evidence type="ECO:0000313" key="5">
    <source>
        <dbReference type="Proteomes" id="UP000192042"/>
    </source>
</evidence>
<dbReference type="PROSITE" id="PS50110">
    <property type="entry name" value="RESPONSE_REGULATORY"/>
    <property type="match status" value="1"/>
</dbReference>
<dbReference type="InterPro" id="IPR058245">
    <property type="entry name" value="NreC/VraR/RcsB-like_REC"/>
</dbReference>
<dbReference type="AlphaFoldDB" id="A0A1W1I573"/>
<dbReference type="InterPro" id="IPR001789">
    <property type="entry name" value="Sig_transdc_resp-reg_receiver"/>
</dbReference>
<accession>A0A1W1I573</accession>
<dbReference type="Gene3D" id="3.40.50.2300">
    <property type="match status" value="1"/>
</dbReference>
<dbReference type="GO" id="GO:0000160">
    <property type="term" value="P:phosphorelay signal transduction system"/>
    <property type="evidence" value="ECO:0007669"/>
    <property type="project" value="InterPro"/>
</dbReference>
<dbReference type="SMART" id="SM00448">
    <property type="entry name" value="REC"/>
    <property type="match status" value="1"/>
</dbReference>
<dbReference type="PANTHER" id="PTHR44591">
    <property type="entry name" value="STRESS RESPONSE REGULATOR PROTEIN 1"/>
    <property type="match status" value="1"/>
</dbReference>
<keyword evidence="5" id="KW-1185">Reference proteome</keyword>
<feature type="domain" description="Response regulatory" evidence="3">
    <location>
        <begin position="13"/>
        <end position="131"/>
    </location>
</feature>
<dbReference type="OrthoDB" id="9816343at2"/>
<dbReference type="STRING" id="1325564.NSJP_1963"/>
<dbReference type="EMBL" id="LT828648">
    <property type="protein sequence ID" value="SLM48135.1"/>
    <property type="molecule type" value="Genomic_DNA"/>
</dbReference>
<protein>
    <recommendedName>
        <fullName evidence="3">Response regulatory domain-containing protein</fullName>
    </recommendedName>
</protein>
<dbReference type="RefSeq" id="WP_080886558.1">
    <property type="nucleotide sequence ID" value="NZ_LT828648.1"/>
</dbReference>
<reference evidence="4 5" key="1">
    <citation type="submission" date="2017-03" db="EMBL/GenBank/DDBJ databases">
        <authorList>
            <person name="Afonso C.L."/>
            <person name="Miller P.J."/>
            <person name="Scott M.A."/>
            <person name="Spackman E."/>
            <person name="Goraichik I."/>
            <person name="Dimitrov K.M."/>
            <person name="Suarez D.L."/>
            <person name="Swayne D.E."/>
        </authorList>
    </citation>
    <scope>NUCLEOTIDE SEQUENCE [LARGE SCALE GENOMIC DNA]</scope>
    <source>
        <strain evidence="4">Genome sequencing of Nitrospira japonica strain NJ11</strain>
    </source>
</reference>
<name>A0A1W1I573_9BACT</name>